<evidence type="ECO:0000313" key="2">
    <source>
        <dbReference type="EMBL" id="GHA16890.1"/>
    </source>
</evidence>
<evidence type="ECO:0000313" key="3">
    <source>
        <dbReference type="Proteomes" id="UP000614811"/>
    </source>
</evidence>
<dbReference type="Gene3D" id="1.10.3680.10">
    <property type="entry name" value="TerB-like"/>
    <property type="match status" value="1"/>
</dbReference>
<dbReference type="Proteomes" id="UP000614811">
    <property type="component" value="Unassembled WGS sequence"/>
</dbReference>
<comment type="caution">
    <text evidence="2">The sequence shown here is derived from an EMBL/GenBank/DDBJ whole genome shotgun (WGS) entry which is preliminary data.</text>
</comment>
<feature type="domain" description="Co-chaperone DjlA N-terminal" evidence="1">
    <location>
        <begin position="25"/>
        <end position="140"/>
    </location>
</feature>
<organism evidence="2 3">
    <name type="scientific">Arenicella chitinivorans</name>
    <dbReference type="NCBI Taxonomy" id="1329800"/>
    <lineage>
        <taxon>Bacteria</taxon>
        <taxon>Pseudomonadati</taxon>
        <taxon>Pseudomonadota</taxon>
        <taxon>Gammaproteobacteria</taxon>
        <taxon>Arenicellales</taxon>
        <taxon>Arenicellaceae</taxon>
        <taxon>Arenicella</taxon>
    </lineage>
</organism>
<name>A0A918RZS0_9GAMM</name>
<dbReference type="AlphaFoldDB" id="A0A918RZS0"/>
<sequence>MTTLEAVTTQIKRSLAVSCNLDIQTAAVTLMLKVIEADGHIDELELASLVTILRTKFGLDANEIHTLLARARRMSQRAKSLRALAYSLSVKISEQDRIRIFEYFWQLAAADRRIDDDERVMINTIASGFEIAPAELARAQSNAELTLANLRDNAAN</sequence>
<dbReference type="EMBL" id="BMXA01000006">
    <property type="protein sequence ID" value="GHA16890.1"/>
    <property type="molecule type" value="Genomic_DNA"/>
</dbReference>
<dbReference type="SUPFAM" id="SSF158682">
    <property type="entry name" value="TerB-like"/>
    <property type="match status" value="1"/>
</dbReference>
<dbReference type="Pfam" id="PF05099">
    <property type="entry name" value="TerB"/>
    <property type="match status" value="1"/>
</dbReference>
<accession>A0A918RZS0</accession>
<gene>
    <name evidence="2" type="ORF">GCM10008090_28200</name>
</gene>
<reference evidence="2" key="1">
    <citation type="journal article" date="2014" name="Int. J. Syst. Evol. Microbiol.">
        <title>Complete genome sequence of Corynebacterium casei LMG S-19264T (=DSM 44701T), isolated from a smear-ripened cheese.</title>
        <authorList>
            <consortium name="US DOE Joint Genome Institute (JGI-PGF)"/>
            <person name="Walter F."/>
            <person name="Albersmeier A."/>
            <person name="Kalinowski J."/>
            <person name="Ruckert C."/>
        </authorList>
    </citation>
    <scope>NUCLEOTIDE SEQUENCE</scope>
    <source>
        <strain evidence="2">KCTC 12711</strain>
    </source>
</reference>
<dbReference type="InterPro" id="IPR029024">
    <property type="entry name" value="TerB-like"/>
</dbReference>
<evidence type="ECO:0000259" key="1">
    <source>
        <dbReference type="Pfam" id="PF05099"/>
    </source>
</evidence>
<proteinExistence type="predicted"/>
<reference evidence="2" key="2">
    <citation type="submission" date="2020-09" db="EMBL/GenBank/DDBJ databases">
        <authorList>
            <person name="Sun Q."/>
            <person name="Kim S."/>
        </authorList>
    </citation>
    <scope>NUCLEOTIDE SEQUENCE</scope>
    <source>
        <strain evidence="2">KCTC 12711</strain>
    </source>
</reference>
<keyword evidence="3" id="KW-1185">Reference proteome</keyword>
<dbReference type="InterPro" id="IPR007791">
    <property type="entry name" value="DjlA_N"/>
</dbReference>
<protein>
    <recommendedName>
        <fullName evidence="1">Co-chaperone DjlA N-terminal domain-containing protein</fullName>
    </recommendedName>
</protein>
<dbReference type="RefSeq" id="WP_189402350.1">
    <property type="nucleotide sequence ID" value="NZ_BMXA01000006.1"/>
</dbReference>